<accession>A0ABR3UV41</accession>
<evidence type="ECO:0000313" key="3">
    <source>
        <dbReference type="Proteomes" id="UP001578633"/>
    </source>
</evidence>
<evidence type="ECO:0008006" key="4">
    <source>
        <dbReference type="Google" id="ProtNLM"/>
    </source>
</evidence>
<feature type="region of interest" description="Disordered" evidence="1">
    <location>
        <begin position="371"/>
        <end position="421"/>
    </location>
</feature>
<reference evidence="2 3" key="1">
    <citation type="submission" date="2024-09" db="EMBL/GenBank/DDBJ databases">
        <title>T2T genomes of carrot and Alternaria dauci and their utility for understanding host-pathogen interaction during carrot leaf blight disease.</title>
        <authorList>
            <person name="Liu W."/>
            <person name="Xu S."/>
            <person name="Ou C."/>
            <person name="Liu X."/>
            <person name="Zhuang F."/>
            <person name="Deng X.W."/>
        </authorList>
    </citation>
    <scope>NUCLEOTIDE SEQUENCE [LARGE SCALE GENOMIC DNA]</scope>
    <source>
        <strain evidence="2 3">A2016</strain>
    </source>
</reference>
<proteinExistence type="predicted"/>
<feature type="region of interest" description="Disordered" evidence="1">
    <location>
        <begin position="1"/>
        <end position="28"/>
    </location>
</feature>
<evidence type="ECO:0000256" key="1">
    <source>
        <dbReference type="SAM" id="MobiDB-lite"/>
    </source>
</evidence>
<feature type="compositionally biased region" description="Polar residues" evidence="1">
    <location>
        <begin position="173"/>
        <end position="199"/>
    </location>
</feature>
<protein>
    <recommendedName>
        <fullName evidence="4">BTB domain-containing protein</fullName>
    </recommendedName>
</protein>
<feature type="compositionally biased region" description="Basic and acidic residues" evidence="1">
    <location>
        <begin position="99"/>
        <end position="118"/>
    </location>
</feature>
<feature type="region of interest" description="Disordered" evidence="1">
    <location>
        <begin position="99"/>
        <end position="120"/>
    </location>
</feature>
<dbReference type="EMBL" id="JBHGVX010000001">
    <property type="protein sequence ID" value="KAL1799925.1"/>
    <property type="molecule type" value="Genomic_DNA"/>
</dbReference>
<dbReference type="RefSeq" id="XP_069310509.1">
    <property type="nucleotide sequence ID" value="XM_069447543.1"/>
</dbReference>
<comment type="caution">
    <text evidence="2">The sequence shown here is derived from an EMBL/GenBank/DDBJ whole genome shotgun (WGS) entry which is preliminary data.</text>
</comment>
<evidence type="ECO:0000313" key="2">
    <source>
        <dbReference type="EMBL" id="KAL1799925.1"/>
    </source>
</evidence>
<sequence length="421" mass="45955">MGNTTQQPPAPLPAGHGTTSPPPTSHSDMFLDMIQGKSVTVVVGQHSLYCTYTLPVSLLCVHSLYLRHKIANLSTTSKKRKLCLSDEGEEAEVKLVVEAKDKDKDEEPTEKEGAKEDMGNEESVIRLPEVDPVIFGLFLKFIYKDSYPANVDAWAPTIHPHYRPLTAVPKSITPGSNTTATPRQPSSNIPRTSSNGHIQTTPLPSHMPTLMPPPPPPQVMNQTEFIPPSIHAWLLAQRLGAISFMNHAISHIYTGIGVYFALTPSLMDYVWKETSPSPTTSSTTVLTPSPLRKLLLDVLVMNWSRYHPSNPNAIIARSLSVPPNFSVPLKVAWDRLFDEHTELRSEFIHGLQGGVQLMPVNAYFATPKPTGQSGMAQGGVAASEFGKEHGHGSGQVKKEVAVKEEQNGETDVLAGKNESRG</sequence>
<dbReference type="Proteomes" id="UP001578633">
    <property type="component" value="Chromosome 1"/>
</dbReference>
<feature type="region of interest" description="Disordered" evidence="1">
    <location>
        <begin position="170"/>
        <end position="205"/>
    </location>
</feature>
<gene>
    <name evidence="2" type="ORF">ACET3X_000267</name>
</gene>
<name>A0ABR3UV41_9PLEO</name>
<feature type="compositionally biased region" description="Basic and acidic residues" evidence="1">
    <location>
        <begin position="385"/>
        <end position="406"/>
    </location>
</feature>
<organism evidence="2 3">
    <name type="scientific">Alternaria dauci</name>
    <dbReference type="NCBI Taxonomy" id="48095"/>
    <lineage>
        <taxon>Eukaryota</taxon>
        <taxon>Fungi</taxon>
        <taxon>Dikarya</taxon>
        <taxon>Ascomycota</taxon>
        <taxon>Pezizomycotina</taxon>
        <taxon>Dothideomycetes</taxon>
        <taxon>Pleosporomycetidae</taxon>
        <taxon>Pleosporales</taxon>
        <taxon>Pleosporineae</taxon>
        <taxon>Pleosporaceae</taxon>
        <taxon>Alternaria</taxon>
        <taxon>Alternaria sect. Porri</taxon>
    </lineage>
</organism>
<dbReference type="GeneID" id="96080589"/>
<keyword evidence="3" id="KW-1185">Reference proteome</keyword>